<dbReference type="PANTHER" id="PTHR13255:SF0">
    <property type="entry name" value="ATAXIN-10"/>
    <property type="match status" value="1"/>
</dbReference>
<feature type="compositionally biased region" description="Pro residues" evidence="7">
    <location>
        <begin position="915"/>
        <end position="924"/>
    </location>
</feature>
<dbReference type="OrthoDB" id="379794at2759"/>
<dbReference type="Gene3D" id="1.25.10.10">
    <property type="entry name" value="Leucine-rich Repeat Variant"/>
    <property type="match status" value="1"/>
</dbReference>
<feature type="compositionally biased region" description="Basic and acidic residues" evidence="7">
    <location>
        <begin position="115"/>
        <end position="127"/>
    </location>
</feature>
<dbReference type="Proteomes" id="UP000016936">
    <property type="component" value="Unassembled WGS sequence"/>
</dbReference>
<reference evidence="10" key="2">
    <citation type="journal article" date="2013" name="PLoS Genet.">
        <title>Comparative genome structure, secondary metabolite, and effector coding capacity across Cochliobolus pathogens.</title>
        <authorList>
            <person name="Condon B.J."/>
            <person name="Leng Y."/>
            <person name="Wu D."/>
            <person name="Bushley K.E."/>
            <person name="Ohm R.A."/>
            <person name="Otillar R."/>
            <person name="Martin J."/>
            <person name="Schackwitz W."/>
            <person name="Grimwood J."/>
            <person name="MohdZainudin N."/>
            <person name="Xue C."/>
            <person name="Wang R."/>
            <person name="Manning V.A."/>
            <person name="Dhillon B."/>
            <person name="Tu Z.J."/>
            <person name="Steffenson B.J."/>
            <person name="Salamov A."/>
            <person name="Sun H."/>
            <person name="Lowry S."/>
            <person name="LaButti K."/>
            <person name="Han J."/>
            <person name="Copeland A."/>
            <person name="Lindquist E."/>
            <person name="Barry K."/>
            <person name="Schmutz J."/>
            <person name="Baker S.E."/>
            <person name="Ciuffetti L.M."/>
            <person name="Grigoriev I.V."/>
            <person name="Zhong S."/>
            <person name="Turgeon B.G."/>
        </authorList>
    </citation>
    <scope>NUCLEOTIDE SEQUENCE [LARGE SCALE GENOMIC DNA]</scope>
    <source>
        <strain evidence="10">C5 / ATCC 48332 / race O</strain>
    </source>
</reference>
<dbReference type="CDD" id="cd00084">
    <property type="entry name" value="HMG-box_SF"/>
    <property type="match status" value="1"/>
</dbReference>
<keyword evidence="10" id="KW-1185">Reference proteome</keyword>
<evidence type="ECO:0000313" key="10">
    <source>
        <dbReference type="Proteomes" id="UP000016936"/>
    </source>
</evidence>
<organism evidence="9 10">
    <name type="scientific">Cochliobolus heterostrophus (strain C5 / ATCC 48332 / race O)</name>
    <name type="common">Southern corn leaf blight fungus</name>
    <name type="synonym">Bipolaris maydis</name>
    <dbReference type="NCBI Taxonomy" id="701091"/>
    <lineage>
        <taxon>Eukaryota</taxon>
        <taxon>Fungi</taxon>
        <taxon>Dikarya</taxon>
        <taxon>Ascomycota</taxon>
        <taxon>Pezizomycotina</taxon>
        <taxon>Dothideomycetes</taxon>
        <taxon>Pleosporomycetidae</taxon>
        <taxon>Pleosporales</taxon>
        <taxon>Pleosporineae</taxon>
        <taxon>Pleosporaceae</taxon>
        <taxon>Bipolaris</taxon>
    </lineage>
</organism>
<evidence type="ECO:0000256" key="3">
    <source>
        <dbReference type="ARBA" id="ARBA00023306"/>
    </source>
</evidence>
<evidence type="ECO:0000256" key="4">
    <source>
        <dbReference type="ARBA" id="ARBA00044746"/>
    </source>
</evidence>
<dbReference type="InterPro" id="IPR019156">
    <property type="entry name" value="Ataxin-10_domain"/>
</dbReference>
<dbReference type="OMA" id="FIMHNEH"/>
<comment type="function">
    <text evidence="4">May play a role in the regulation of cytokinesis.</text>
</comment>
<evidence type="ECO:0000256" key="2">
    <source>
        <dbReference type="ARBA" id="ARBA00022618"/>
    </source>
</evidence>
<keyword evidence="3" id="KW-0131">Cell cycle</keyword>
<name>M2TQ35_COCH5</name>
<dbReference type="InterPro" id="IPR016024">
    <property type="entry name" value="ARM-type_fold"/>
</dbReference>
<feature type="compositionally biased region" description="Low complexity" evidence="7">
    <location>
        <begin position="884"/>
        <end position="897"/>
    </location>
</feature>
<feature type="domain" description="Ataxin-10" evidence="8">
    <location>
        <begin position="943"/>
        <end position="1015"/>
    </location>
</feature>
<reference evidence="9 10" key="1">
    <citation type="journal article" date="2012" name="PLoS Pathog.">
        <title>Diverse lifestyles and strategies of plant pathogenesis encoded in the genomes of eighteen Dothideomycetes fungi.</title>
        <authorList>
            <person name="Ohm R.A."/>
            <person name="Feau N."/>
            <person name="Henrissat B."/>
            <person name="Schoch C.L."/>
            <person name="Horwitz B.A."/>
            <person name="Barry K.W."/>
            <person name="Condon B.J."/>
            <person name="Copeland A.C."/>
            <person name="Dhillon B."/>
            <person name="Glaser F."/>
            <person name="Hesse C.N."/>
            <person name="Kosti I."/>
            <person name="LaButti K."/>
            <person name="Lindquist E.A."/>
            <person name="Lucas S."/>
            <person name="Salamov A.A."/>
            <person name="Bradshaw R.E."/>
            <person name="Ciuffetti L."/>
            <person name="Hamelin R.C."/>
            <person name="Kema G.H.J."/>
            <person name="Lawrence C."/>
            <person name="Scott J.A."/>
            <person name="Spatafora J.W."/>
            <person name="Turgeon B.G."/>
            <person name="de Wit P.J.G.M."/>
            <person name="Zhong S."/>
            <person name="Goodwin S.B."/>
            <person name="Grigoriev I.V."/>
        </authorList>
    </citation>
    <scope>NUCLEOTIDE SEQUENCE [LARGE SCALE GENOMIC DNA]</scope>
    <source>
        <strain evidence="10">C5 / ATCC 48332 / race O</strain>
    </source>
</reference>
<evidence type="ECO:0000259" key="8">
    <source>
        <dbReference type="Pfam" id="PF09759"/>
    </source>
</evidence>
<dbReference type="GO" id="GO:0051301">
    <property type="term" value="P:cell division"/>
    <property type="evidence" value="ECO:0007669"/>
    <property type="project" value="UniProtKB-KW"/>
</dbReference>
<feature type="compositionally biased region" description="Acidic residues" evidence="7">
    <location>
        <begin position="586"/>
        <end position="601"/>
    </location>
</feature>
<dbReference type="InterPro" id="IPR051374">
    <property type="entry name" value="Ataxin-10/CTR86_families"/>
</dbReference>
<dbReference type="InterPro" id="IPR036910">
    <property type="entry name" value="HMG_box_dom_sf"/>
</dbReference>
<dbReference type="Pfam" id="PF09759">
    <property type="entry name" value="Atx10homo_assoc"/>
    <property type="match status" value="1"/>
</dbReference>
<accession>M2TQ35</accession>
<dbReference type="GO" id="GO:0005829">
    <property type="term" value="C:cytosol"/>
    <property type="evidence" value="ECO:0007669"/>
    <property type="project" value="TreeGrafter"/>
</dbReference>
<evidence type="ECO:0000256" key="5">
    <source>
        <dbReference type="ARBA" id="ARBA00044801"/>
    </source>
</evidence>
<evidence type="ECO:0000256" key="7">
    <source>
        <dbReference type="SAM" id="MobiDB-lite"/>
    </source>
</evidence>
<dbReference type="HOGENOM" id="CLU_005559_2_0_1"/>
<keyword evidence="2" id="KW-0132">Cell division</keyword>
<feature type="region of interest" description="Disordered" evidence="7">
    <location>
        <begin position="494"/>
        <end position="542"/>
    </location>
</feature>
<feature type="region of interest" description="Disordered" evidence="7">
    <location>
        <begin position="859"/>
        <end position="932"/>
    </location>
</feature>
<dbReference type="SUPFAM" id="SSF47095">
    <property type="entry name" value="HMG-box"/>
    <property type="match status" value="1"/>
</dbReference>
<comment type="similarity">
    <text evidence="1">Belongs to the ataxin-10 family.</text>
</comment>
<evidence type="ECO:0000256" key="1">
    <source>
        <dbReference type="ARBA" id="ARBA00008384"/>
    </source>
</evidence>
<feature type="region of interest" description="Disordered" evidence="7">
    <location>
        <begin position="1074"/>
        <end position="1113"/>
    </location>
</feature>
<dbReference type="eggNOG" id="KOG2676">
    <property type="taxonomic scope" value="Eukaryota"/>
</dbReference>
<feature type="region of interest" description="Disordered" evidence="7">
    <location>
        <begin position="1021"/>
        <end position="1054"/>
    </location>
</feature>
<dbReference type="Gene3D" id="1.10.30.10">
    <property type="entry name" value="High mobility group box domain"/>
    <property type="match status" value="1"/>
</dbReference>
<feature type="region of interest" description="Disordered" evidence="7">
    <location>
        <begin position="562"/>
        <end position="605"/>
    </location>
</feature>
<dbReference type="SUPFAM" id="SSF48371">
    <property type="entry name" value="ARM repeat"/>
    <property type="match status" value="1"/>
</dbReference>
<proteinExistence type="inferred from homology"/>
<feature type="compositionally biased region" description="Low complexity" evidence="7">
    <location>
        <begin position="1021"/>
        <end position="1043"/>
    </location>
</feature>
<dbReference type="EMBL" id="KB445580">
    <property type="protein sequence ID" value="EMD88674.1"/>
    <property type="molecule type" value="Genomic_DNA"/>
</dbReference>
<sequence>MTLDSSFSTPSDSLLPALDLPSPFPDASKNPAHLAFAPIALAQYHNIAQELASNNLYRILRAPGPIRVWVYRSLLAQHQLWHDWNQHATSPATTVKNSAGNMVDGSVNGTESVGDSERPESSNDRPARPYLTRLRLALAPYTVHFHNPGYIRDDMLRMLERDIVKKTLEESRKSLELREELGLSWEFWDELAGVLKAALPSLERRCFAAPDPAAPEYEGLSGPLIASYSPSLLRDLERLNQLVCIARNVLVHGERVQNLSADRLFDKDIFALINVCVRVTARGYDGEAGTQDEDKWQGVINAYKKLLITCLQFLNNLIAKNEQRKLMLWIELFDSHLDNELPNFADMKYKMDEFPQQDQEPPPEEQSLPSHAARSLDTFKIPQQPASSPFLLYIGETGNDVKKALTQHGVKAGANEIAAECRRRWQTMSEEEKNKWNMLYADVVARYRDQITQSSTYRKVVDQHAKNEESVQALAKSINQLQVEVDRMRSSITVLPGDESGQDQPSSTPDGEKQSLKPAADDSLLDPSIKRSPPAGEIDFRVTYPPSFGAEILQNGKEDLLKRLEPDPDRPSGLISDVASPTSPPPEDDDDNDDDYDDIPGDEGRGLLTDVPLILGPTEIEVLPMIIMAGIVEPQEGQPGYHSDPTVFSSVRSMHGVRCHLLLAQDNGRNLLRELLIFVAAWDLREEELYFKFMVKIMEAILANQLLPFAYHAFRESESKDIISPAQAVIMKLLTNIFRARQARTQPTKGHVKANHPQVDQGDVHMVNFLLTEFRRHIIPQTCALIFLQGQIRAGHAQPEDFPLNLWDMERMYEGVYQYLEFFAILTEHETWKRMLSNWEISHELVTLLKELDAAIPKGQLSPPPLRNVQHAQPTTTPAEADNSQQQQQQQSSQPQPVAVERPYDTTAGAAEAYAPPPTSPSPRPYMDEAADEPSDFEWRNLKKLAVLVLSSLVWKNKQVQDQIRPLGGIEAVLNCCSYDEHNPYIREHAIMCLRFLMEGNKENQDCIHALEKYSQDAINKAKTSTNPSSSSSTPATANESSNRSPVNVRVPDEVLDQQGYETYMDKQGQVMLRKRQPQPQPPPQQPLTSRSDTGSKGKGKVDAATLGSMRDPKALEDLVQQVMRDLPRVQGLRGGEERAVEVEEALKKLDKGFDGGSSQG</sequence>
<dbReference type="PANTHER" id="PTHR13255">
    <property type="entry name" value="ATAXIN-10"/>
    <property type="match status" value="1"/>
</dbReference>
<evidence type="ECO:0000313" key="9">
    <source>
        <dbReference type="EMBL" id="EMD88674.1"/>
    </source>
</evidence>
<evidence type="ECO:0000256" key="6">
    <source>
        <dbReference type="ARBA" id="ARBA00044805"/>
    </source>
</evidence>
<dbReference type="InterPro" id="IPR011989">
    <property type="entry name" value="ARM-like"/>
</dbReference>
<dbReference type="STRING" id="701091.M2TQ35"/>
<gene>
    <name evidence="9" type="ORF">COCHEDRAFT_1181893</name>
</gene>
<dbReference type="AlphaFoldDB" id="M2TQ35"/>
<feature type="region of interest" description="Disordered" evidence="7">
    <location>
        <begin position="96"/>
        <end position="127"/>
    </location>
</feature>
<protein>
    <recommendedName>
        <fullName evidence="5">Ataxin-10 homolog</fullName>
    </recommendedName>
    <alternativeName>
        <fullName evidence="6">Copper transport protein 86</fullName>
    </alternativeName>
</protein>